<reference evidence="2 3" key="1">
    <citation type="submission" date="2021-12" db="EMBL/GenBank/DDBJ databases">
        <title>Genome seq of P8.</title>
        <authorList>
            <person name="Seo T."/>
        </authorList>
    </citation>
    <scope>NUCLEOTIDE SEQUENCE [LARGE SCALE GENOMIC DNA]</scope>
    <source>
        <strain evidence="2 3">P8</strain>
    </source>
</reference>
<evidence type="ECO:0000313" key="2">
    <source>
        <dbReference type="EMBL" id="MCE4553843.1"/>
    </source>
</evidence>
<proteinExistence type="predicted"/>
<comment type="caution">
    <text evidence="2">The sequence shown here is derived from an EMBL/GenBank/DDBJ whole genome shotgun (WGS) entry which is preliminary data.</text>
</comment>
<evidence type="ECO:0000256" key="1">
    <source>
        <dbReference type="SAM" id="Phobius"/>
    </source>
</evidence>
<dbReference type="RefSeq" id="WP_233370554.1">
    <property type="nucleotide sequence ID" value="NZ_JAJTWU010000002.1"/>
</dbReference>
<sequence>MARLEPDALRARRDALSGQLHQGLLDDAPLPELQAHQARLKLLDEQLAARDAGRVGRQRLQRQGVGLLAVGALVSLAAWVPVRQVPFSLELEAGAAQLVLAQPGVLDGLPLAGGELRAEGFTSVESGDAKLMQRARADGASPLALRAERLQLSRVSFGAGTVLHVEAGMPAVRLGLEGAAHAVALEVGGATSSGFGGEPAQPGDYPVAEWLKLGGSKAATSLWLPRSGDGTYHWRGLQPAALRFIEREAAPDGQVRLVSALLRGTLRLPATERELALAAGSGLMLEGLQVEQCDLTLGSTVGLKLSGSARQIGVQTGGFEQSLVPSWLEYAAHNHRLGLLWSAAGLLWGIGTWLRKQFGDAA</sequence>
<keyword evidence="1" id="KW-0812">Transmembrane</keyword>
<accession>A0ABS8XSZ1</accession>
<protein>
    <submittedName>
        <fullName evidence="2">Uncharacterized protein</fullName>
    </submittedName>
</protein>
<organism evidence="2 3">
    <name type="scientific">Pelomonas cellulosilytica</name>
    <dbReference type="NCBI Taxonomy" id="2906762"/>
    <lineage>
        <taxon>Bacteria</taxon>
        <taxon>Pseudomonadati</taxon>
        <taxon>Pseudomonadota</taxon>
        <taxon>Betaproteobacteria</taxon>
        <taxon>Burkholderiales</taxon>
        <taxon>Sphaerotilaceae</taxon>
        <taxon>Roseateles</taxon>
    </lineage>
</organism>
<feature type="transmembrane region" description="Helical" evidence="1">
    <location>
        <begin position="64"/>
        <end position="82"/>
    </location>
</feature>
<keyword evidence="1" id="KW-0472">Membrane</keyword>
<evidence type="ECO:0000313" key="3">
    <source>
        <dbReference type="Proteomes" id="UP001200741"/>
    </source>
</evidence>
<name>A0ABS8XSZ1_9BURK</name>
<keyword evidence="3" id="KW-1185">Reference proteome</keyword>
<dbReference type="Proteomes" id="UP001200741">
    <property type="component" value="Unassembled WGS sequence"/>
</dbReference>
<gene>
    <name evidence="2" type="ORF">LXT13_05190</name>
</gene>
<keyword evidence="1" id="KW-1133">Transmembrane helix</keyword>
<dbReference type="EMBL" id="JAJTWU010000002">
    <property type="protein sequence ID" value="MCE4553843.1"/>
    <property type="molecule type" value="Genomic_DNA"/>
</dbReference>